<comment type="caution">
    <text evidence="1">The sequence shown here is derived from an EMBL/GenBank/DDBJ whole genome shotgun (WGS) entry which is preliminary data.</text>
</comment>
<gene>
    <name evidence="1" type="ORF">Amme_049_012</name>
</gene>
<protein>
    <submittedName>
        <fullName evidence="1">Uncharacterized protein</fullName>
    </submittedName>
</protein>
<name>A0A023D4R9_ACIMT</name>
<organism evidence="1 2">
    <name type="scientific">Acidomonas methanolica NBRC 104435</name>
    <dbReference type="NCBI Taxonomy" id="1231351"/>
    <lineage>
        <taxon>Bacteria</taxon>
        <taxon>Pseudomonadati</taxon>
        <taxon>Pseudomonadota</taxon>
        <taxon>Alphaproteobacteria</taxon>
        <taxon>Acetobacterales</taxon>
        <taxon>Acetobacteraceae</taxon>
        <taxon>Acidomonas</taxon>
    </lineage>
</organism>
<keyword evidence="2" id="KW-1185">Reference proteome</keyword>
<dbReference type="EMBL" id="BAND01000049">
    <property type="protein sequence ID" value="GAJ29158.1"/>
    <property type="molecule type" value="Genomic_DNA"/>
</dbReference>
<dbReference type="RefSeq" id="WP_306310141.1">
    <property type="nucleotide sequence ID" value="NZ_BAND01000049.1"/>
</dbReference>
<sequence length="70" mass="7849">MSSAGMTIWRDREGQPIGCVEKLRVLRENEAEVRQVMQDAFEDALLMGVAPEEMRSVLEQMVAALREPGS</sequence>
<reference evidence="2" key="1">
    <citation type="journal article" date="2014" name="FEMS Microbiol. Lett.">
        <title>Draft Genomic DNA Sequence of the Facultatively Methylotrophic Bacterium Acidomonas methanolica type strain MB58.</title>
        <authorList>
            <person name="Higashiura N."/>
            <person name="Hadano H."/>
            <person name="Hirakawa H."/>
            <person name="Matsutani M."/>
            <person name="Takabe S."/>
            <person name="Matsushita K."/>
            <person name="Azuma Y."/>
        </authorList>
    </citation>
    <scope>NUCLEOTIDE SEQUENCE [LARGE SCALE GENOMIC DNA]</scope>
    <source>
        <strain evidence="2">MB58</strain>
    </source>
</reference>
<evidence type="ECO:0000313" key="1">
    <source>
        <dbReference type="EMBL" id="GAJ29158.1"/>
    </source>
</evidence>
<reference evidence="1 2" key="2">
    <citation type="journal article" date="2014" name="FEMS Microbiol. Lett.">
        <title>Draft genomic DNA sequence of the facultatively methylotrophic bacterium Acidomonas methanolica type strain MB58.</title>
        <authorList>
            <person name="Higashiura N."/>
            <person name="Hadano H."/>
            <person name="Hirakawa H."/>
            <person name="Matsutani M."/>
            <person name="Takabe S."/>
            <person name="Matsushita K."/>
            <person name="Azuma Y."/>
        </authorList>
    </citation>
    <scope>NUCLEOTIDE SEQUENCE [LARGE SCALE GENOMIC DNA]</scope>
    <source>
        <strain evidence="1 2">MB58</strain>
    </source>
</reference>
<proteinExistence type="predicted"/>
<evidence type="ECO:0000313" key="2">
    <source>
        <dbReference type="Proteomes" id="UP000019760"/>
    </source>
</evidence>
<accession>A0A023D4R9</accession>
<dbReference type="AlphaFoldDB" id="A0A023D4R9"/>
<dbReference type="Proteomes" id="UP000019760">
    <property type="component" value="Unassembled WGS sequence"/>
</dbReference>